<evidence type="ECO:0000256" key="1">
    <source>
        <dbReference type="SAM" id="MobiDB-lite"/>
    </source>
</evidence>
<reference evidence="2 3" key="1">
    <citation type="submission" date="2019-02" db="EMBL/GenBank/DDBJ databases">
        <title>Sequencing the genomes of 1000 actinobacteria strains.</title>
        <authorList>
            <person name="Klenk H.-P."/>
        </authorList>
    </citation>
    <scope>NUCLEOTIDE SEQUENCE [LARGE SCALE GENOMIC DNA]</scope>
    <source>
        <strain evidence="2 3">DSM 45162</strain>
    </source>
</reference>
<protein>
    <submittedName>
        <fullName evidence="2">Uncharacterized protein</fullName>
    </submittedName>
</protein>
<sequence length="362" mass="38213">MTGFADLRSAVRGRRALSLITALLAAVTLLVSPAGPGRSSPTATAGQAWPAARRGTVPPALPDGTAYQPALFLSAAESVGTAPTRDGKALRLVLRGAGAQVREVRRLPLARGAVFSAVTVAGDILVWVQSVSGRQEVWAVGLRDGRPPRRLTTEVGDARFYQSQYDLAVADGRVYWVAAAPRGEVTEVRSVALGGGRTEVRDVPGAWALSAWPWLVNGVVSASGATALRDVVTGRERAVPSGTGVVACSPVWCRVVSLTRDGTTRIELMHPDGTGRAAVADGEVATVITDVAVLDRFEVFSRLTPASRLTGNVQLLVYDIAVRRTVEISPDAFGVSYRAGVLSWSTGNQQSFLRHALDLRSV</sequence>
<accession>A0A4Q7ZQP8</accession>
<dbReference type="EMBL" id="SHKY01000001">
    <property type="protein sequence ID" value="RZU53440.1"/>
    <property type="molecule type" value="Genomic_DNA"/>
</dbReference>
<keyword evidence="3" id="KW-1185">Reference proteome</keyword>
<evidence type="ECO:0000313" key="3">
    <source>
        <dbReference type="Proteomes" id="UP000292564"/>
    </source>
</evidence>
<evidence type="ECO:0000313" key="2">
    <source>
        <dbReference type="EMBL" id="RZU53440.1"/>
    </source>
</evidence>
<feature type="region of interest" description="Disordered" evidence="1">
    <location>
        <begin position="35"/>
        <end position="60"/>
    </location>
</feature>
<organism evidence="2 3">
    <name type="scientific">Krasilnikovia cinnamomea</name>
    <dbReference type="NCBI Taxonomy" id="349313"/>
    <lineage>
        <taxon>Bacteria</taxon>
        <taxon>Bacillati</taxon>
        <taxon>Actinomycetota</taxon>
        <taxon>Actinomycetes</taxon>
        <taxon>Micromonosporales</taxon>
        <taxon>Micromonosporaceae</taxon>
        <taxon>Krasilnikovia</taxon>
    </lineage>
</organism>
<comment type="caution">
    <text evidence="2">The sequence shown here is derived from an EMBL/GenBank/DDBJ whole genome shotgun (WGS) entry which is preliminary data.</text>
</comment>
<proteinExistence type="predicted"/>
<dbReference type="RefSeq" id="WP_242625089.1">
    <property type="nucleotide sequence ID" value="NZ_SHKY01000001.1"/>
</dbReference>
<name>A0A4Q7ZQP8_9ACTN</name>
<dbReference type="AlphaFoldDB" id="A0A4Q7ZQP8"/>
<gene>
    <name evidence="2" type="ORF">EV385_5367</name>
</gene>
<dbReference type="Proteomes" id="UP000292564">
    <property type="component" value="Unassembled WGS sequence"/>
</dbReference>